<dbReference type="KEGG" id="paly:O3E_01260"/>
<evidence type="ECO:0000256" key="8">
    <source>
        <dbReference type="ARBA" id="ARBA00022833"/>
    </source>
</evidence>
<evidence type="ECO:0000256" key="2">
    <source>
        <dbReference type="ARBA" id="ARBA00005594"/>
    </source>
</evidence>
<feature type="binding site" evidence="12">
    <location>
        <position position="231"/>
    </location>
    <ligand>
        <name>Zn(2+)</name>
        <dbReference type="ChEBI" id="CHEBI:29105"/>
    </ligand>
</feature>
<dbReference type="SMART" id="SM00840">
    <property type="entry name" value="DALR_2"/>
    <property type="match status" value="1"/>
</dbReference>
<keyword evidence="5 12" id="KW-0436">Ligase</keyword>
<accession>A0AAU8S335</accession>
<comment type="similarity">
    <text evidence="2 12">Belongs to the class-I aminoacyl-tRNA synthetase family.</text>
</comment>
<evidence type="ECO:0000313" key="15">
    <source>
        <dbReference type="Proteomes" id="UP000031624"/>
    </source>
</evidence>
<dbReference type="Pfam" id="PF01406">
    <property type="entry name" value="tRNA-synt_1e"/>
    <property type="match status" value="1"/>
</dbReference>
<dbReference type="PANTHER" id="PTHR10890">
    <property type="entry name" value="CYSTEINYL-TRNA SYNTHETASE"/>
    <property type="match status" value="1"/>
</dbReference>
<dbReference type="InterPro" id="IPR009080">
    <property type="entry name" value="tRNAsynth_Ia_anticodon-bd"/>
</dbReference>
<comment type="catalytic activity">
    <reaction evidence="12">
        <text>tRNA(Cys) + L-cysteine + ATP = L-cysteinyl-tRNA(Cys) + AMP + diphosphate</text>
        <dbReference type="Rhea" id="RHEA:17773"/>
        <dbReference type="Rhea" id="RHEA-COMP:9661"/>
        <dbReference type="Rhea" id="RHEA-COMP:9679"/>
        <dbReference type="ChEBI" id="CHEBI:30616"/>
        <dbReference type="ChEBI" id="CHEBI:33019"/>
        <dbReference type="ChEBI" id="CHEBI:35235"/>
        <dbReference type="ChEBI" id="CHEBI:78442"/>
        <dbReference type="ChEBI" id="CHEBI:78517"/>
        <dbReference type="ChEBI" id="CHEBI:456215"/>
        <dbReference type="EC" id="6.1.1.16"/>
    </reaction>
</comment>
<evidence type="ECO:0000256" key="11">
    <source>
        <dbReference type="ARBA" id="ARBA00023146"/>
    </source>
</evidence>
<dbReference type="PANTHER" id="PTHR10890:SF3">
    <property type="entry name" value="CYSTEINE--TRNA LIGASE, CYTOPLASMIC"/>
    <property type="match status" value="1"/>
</dbReference>
<keyword evidence="7 12" id="KW-0547">Nucleotide-binding</keyword>
<gene>
    <name evidence="12" type="primary">cysS</name>
    <name evidence="14" type="ORF">O3E_01260</name>
</gene>
<keyword evidence="6 12" id="KW-0479">Metal-binding</keyword>
<dbReference type="Gene3D" id="1.20.120.1910">
    <property type="entry name" value="Cysteine-tRNA ligase, C-terminal anti-codon recognition domain"/>
    <property type="match status" value="1"/>
</dbReference>
<keyword evidence="8 12" id="KW-0862">Zinc</keyword>
<dbReference type="GO" id="GO:0008270">
    <property type="term" value="F:zinc ion binding"/>
    <property type="evidence" value="ECO:0007669"/>
    <property type="project" value="UniProtKB-UniRule"/>
</dbReference>
<reference evidence="14 15" key="1">
    <citation type="submission" date="2014-04" db="EMBL/GenBank/DDBJ databases">
        <title>Genome reduction and metabolic complementation of the dual endosymbionts in the whitefly Bemisia tabaci.</title>
        <authorList>
            <person name="Rao Q."/>
            <person name="Rollat-Farnier P.-A."/>
            <person name="Zhang Z.-X."/>
            <person name="Santos-Garcia D."/>
            <person name="Silva F.J."/>
            <person name="Moya A."/>
            <person name="Zhu D.-T."/>
            <person name="Klein C.C."/>
            <person name="Vavre F."/>
            <person name="Sagot M.-F."/>
            <person name="Liu S.-S."/>
            <person name="Mouton L."/>
            <person name="Wang X.-W."/>
        </authorList>
    </citation>
    <scope>NUCLEOTIDE SEQUENCE [LARGE SCALE GENOMIC DNA]</scope>
    <source>
        <strain evidence="14 15">BT-Q</strain>
    </source>
</reference>
<dbReference type="PRINTS" id="PR00983">
    <property type="entry name" value="TRNASYNTHCYS"/>
</dbReference>
<feature type="binding site" evidence="12">
    <location>
        <position position="27"/>
    </location>
    <ligand>
        <name>Zn(2+)</name>
        <dbReference type="ChEBI" id="CHEBI:29105"/>
    </ligand>
</feature>
<feature type="binding site" evidence="12">
    <location>
        <position position="235"/>
    </location>
    <ligand>
        <name>Zn(2+)</name>
        <dbReference type="ChEBI" id="CHEBI:29105"/>
    </ligand>
</feature>
<keyword evidence="10 12" id="KW-0648">Protein biosynthesis</keyword>
<keyword evidence="11 12" id="KW-0030">Aminoacyl-tRNA synthetase</keyword>
<dbReference type="InterPro" id="IPR015803">
    <property type="entry name" value="Cys-tRNA-ligase"/>
</dbReference>
<feature type="binding site" evidence="12">
    <location>
        <position position="266"/>
    </location>
    <ligand>
        <name>ATP</name>
        <dbReference type="ChEBI" id="CHEBI:30616"/>
    </ligand>
</feature>
<dbReference type="EMBL" id="CP007563">
    <property type="protein sequence ID" value="AJF24147.1"/>
    <property type="molecule type" value="Genomic_DNA"/>
</dbReference>
<comment type="subunit">
    <text evidence="3 12">Monomer.</text>
</comment>
<dbReference type="NCBIfam" id="TIGR00435">
    <property type="entry name" value="cysS"/>
    <property type="match status" value="1"/>
</dbReference>
<dbReference type="InterPro" id="IPR032678">
    <property type="entry name" value="tRNA-synt_1_cat_dom"/>
</dbReference>
<evidence type="ECO:0000256" key="4">
    <source>
        <dbReference type="ARBA" id="ARBA00022490"/>
    </source>
</evidence>
<proteinExistence type="inferred from homology"/>
<dbReference type="RefSeq" id="WP_014943267.1">
    <property type="nucleotide sequence ID" value="NZ_CP007563.1"/>
</dbReference>
<dbReference type="SUPFAM" id="SSF52374">
    <property type="entry name" value="Nucleotidylyl transferase"/>
    <property type="match status" value="1"/>
</dbReference>
<dbReference type="Pfam" id="PF09190">
    <property type="entry name" value="DALR_2"/>
    <property type="match status" value="1"/>
</dbReference>
<evidence type="ECO:0000259" key="13">
    <source>
        <dbReference type="SMART" id="SM00840"/>
    </source>
</evidence>
<name>A0AAU8S335_9GAMM</name>
<dbReference type="GO" id="GO:0005524">
    <property type="term" value="F:ATP binding"/>
    <property type="evidence" value="ECO:0007669"/>
    <property type="project" value="UniProtKB-UniRule"/>
</dbReference>
<evidence type="ECO:0000256" key="6">
    <source>
        <dbReference type="ARBA" id="ARBA00022723"/>
    </source>
</evidence>
<dbReference type="HAMAP" id="MF_00041">
    <property type="entry name" value="Cys_tRNA_synth"/>
    <property type="match status" value="1"/>
</dbReference>
<feature type="binding site" evidence="12">
    <location>
        <position position="206"/>
    </location>
    <ligand>
        <name>Zn(2+)</name>
        <dbReference type="ChEBI" id="CHEBI:29105"/>
    </ligand>
</feature>
<evidence type="ECO:0000256" key="1">
    <source>
        <dbReference type="ARBA" id="ARBA00004496"/>
    </source>
</evidence>
<dbReference type="Gene3D" id="3.40.50.620">
    <property type="entry name" value="HUPs"/>
    <property type="match status" value="1"/>
</dbReference>
<keyword evidence="4 12" id="KW-0963">Cytoplasm</keyword>
<dbReference type="SUPFAM" id="SSF47323">
    <property type="entry name" value="Anticodon-binding domain of a subclass of class I aminoacyl-tRNA synthetases"/>
    <property type="match status" value="1"/>
</dbReference>
<dbReference type="AlphaFoldDB" id="A0AAU8S335"/>
<dbReference type="InterPro" id="IPR014729">
    <property type="entry name" value="Rossmann-like_a/b/a_fold"/>
</dbReference>
<organism evidence="14 15">
    <name type="scientific">Candidatus Portiera aleyrodidarum MED</name>
    <name type="common">Bemisia tabaci</name>
    <dbReference type="NCBI Taxonomy" id="1163752"/>
    <lineage>
        <taxon>Bacteria</taxon>
        <taxon>Pseudomonadati</taxon>
        <taxon>Pseudomonadota</taxon>
        <taxon>Gammaproteobacteria</taxon>
        <taxon>Candidatus Johnevansiales</taxon>
        <taxon>Candidatus Johnevansiaceae</taxon>
        <taxon>Candidatus Portiera</taxon>
    </lineage>
</organism>
<dbReference type="InterPro" id="IPR015273">
    <property type="entry name" value="Cys-tRNA-synt_Ia_DALR"/>
</dbReference>
<evidence type="ECO:0000256" key="12">
    <source>
        <dbReference type="HAMAP-Rule" id="MF_00041"/>
    </source>
</evidence>
<feature type="domain" description="Cysteinyl-tRNA synthetase class Ia DALR" evidence="13">
    <location>
        <begin position="337"/>
        <end position="398"/>
    </location>
</feature>
<feature type="short sequence motif" description="'HIGH' region" evidence="12">
    <location>
        <begin position="29"/>
        <end position="39"/>
    </location>
</feature>
<evidence type="ECO:0000256" key="10">
    <source>
        <dbReference type="ARBA" id="ARBA00022917"/>
    </source>
</evidence>
<dbReference type="GO" id="GO:0006423">
    <property type="term" value="P:cysteinyl-tRNA aminoacylation"/>
    <property type="evidence" value="ECO:0007669"/>
    <property type="project" value="UniProtKB-UniRule"/>
</dbReference>
<evidence type="ECO:0000313" key="14">
    <source>
        <dbReference type="EMBL" id="AJF24147.1"/>
    </source>
</evidence>
<feature type="short sequence motif" description="'KMSKS' region" evidence="12">
    <location>
        <begin position="263"/>
        <end position="267"/>
    </location>
</feature>
<evidence type="ECO:0000256" key="7">
    <source>
        <dbReference type="ARBA" id="ARBA00022741"/>
    </source>
</evidence>
<keyword evidence="9 12" id="KW-0067">ATP-binding</keyword>
<dbReference type="GO" id="GO:0005829">
    <property type="term" value="C:cytosol"/>
    <property type="evidence" value="ECO:0007669"/>
    <property type="project" value="TreeGrafter"/>
</dbReference>
<evidence type="ECO:0000256" key="9">
    <source>
        <dbReference type="ARBA" id="ARBA00022840"/>
    </source>
</evidence>
<dbReference type="InterPro" id="IPR024909">
    <property type="entry name" value="Cys-tRNA/MSH_ligase"/>
</dbReference>
<evidence type="ECO:0000256" key="3">
    <source>
        <dbReference type="ARBA" id="ARBA00011245"/>
    </source>
</evidence>
<comment type="cofactor">
    <cofactor evidence="12">
        <name>Zn(2+)</name>
        <dbReference type="ChEBI" id="CHEBI:29105"/>
    </cofactor>
    <text evidence="12">Binds 1 zinc ion per subunit.</text>
</comment>
<dbReference type="GO" id="GO:0004817">
    <property type="term" value="F:cysteine-tRNA ligase activity"/>
    <property type="evidence" value="ECO:0007669"/>
    <property type="project" value="UniProtKB-UniRule"/>
</dbReference>
<dbReference type="EC" id="6.1.1.16" evidence="12"/>
<evidence type="ECO:0000256" key="5">
    <source>
        <dbReference type="ARBA" id="ARBA00022598"/>
    </source>
</evidence>
<comment type="subcellular location">
    <subcellularLocation>
        <location evidence="1 12">Cytoplasm</location>
    </subcellularLocation>
</comment>
<sequence>MYIYNTLKKNKELLVPINLNKLKIYVCGSTVYDYCHIGHGRNMFIFYFFYKYLKHRGYILKYIRNITDIDKKIIKKSIKTNENTKNLTQRIINSIHKDEKKLGLLAPDCEPKVSDYKNIIIYYINKLLKNDFAYIKKGNVFFKIKTHKLYGMLSNQTIKNLNFFLSKKFSRYKKYKLDFSLWKKSQYKFGWASPWSVGFPGWHIECSVLSKIYLGNKFDIHGGGLDLIFPHHENEKAQSELLFCKPHVNLWVHSGHLNVNNKKMSKSLHNTILVRYIIIKYNNEVINFFFLITHYRKSINFTIDQLDIVLNLLNHILYKIICITPKRQKYNNVFYNQIILALENDFNTVKAISILFNLLYKIKKAFKLGKIKKSQSLCFELIRLGKILGILKSLKKFKPQILFNINKVGSLILKRNIYKKETNFLQSDKLRISLTVFDILIQDTIKRTFWLNR</sequence>
<dbReference type="Proteomes" id="UP000031624">
    <property type="component" value="Chromosome"/>
</dbReference>
<protein>
    <recommendedName>
        <fullName evidence="12">Cysteine--tRNA ligase</fullName>
        <ecNumber evidence="12">6.1.1.16</ecNumber>
    </recommendedName>
    <alternativeName>
        <fullName evidence="12">Cysteinyl-tRNA synthetase</fullName>
        <shortName evidence="12">CysRS</shortName>
    </alternativeName>
</protein>